<evidence type="ECO:0000313" key="2">
    <source>
        <dbReference type="EMBL" id="KAL3648587.1"/>
    </source>
</evidence>
<evidence type="ECO:0000256" key="1">
    <source>
        <dbReference type="SAM" id="MobiDB-lite"/>
    </source>
</evidence>
<accession>A0ABD3E3H6</accession>
<feature type="region of interest" description="Disordered" evidence="1">
    <location>
        <begin position="1"/>
        <end position="33"/>
    </location>
</feature>
<dbReference type="EMBL" id="JAVIJP010000007">
    <property type="protein sequence ID" value="KAL3648587.1"/>
    <property type="molecule type" value="Genomic_DNA"/>
</dbReference>
<proteinExistence type="predicted"/>
<dbReference type="AlphaFoldDB" id="A0ABD3E3H6"/>
<sequence>MGSQQTCMAEWSSQPQPRSQHFNEVNPSVSQPVSVRTGQNMGFSGNRFSLPGNTEVNGSRGFVPNYDESGGLNRNKAQDWSLQNVGSSFGGQQQYVQQGRVASVNRVGFSFGNTGNVGQQVNSSLGDNQLRNNKVVTMNNTGFQNGLLLEQFGQEQQQGVGPIENDYGYHLDNLPA</sequence>
<reference evidence="3" key="1">
    <citation type="journal article" date="2024" name="IScience">
        <title>Strigolactones Initiate the Formation of Haustorium-like Structures in Castilleja.</title>
        <authorList>
            <person name="Buerger M."/>
            <person name="Peterson D."/>
            <person name="Chory J."/>
        </authorList>
    </citation>
    <scope>NUCLEOTIDE SEQUENCE [LARGE SCALE GENOMIC DNA]</scope>
</reference>
<gene>
    <name evidence="2" type="ORF">CASFOL_004990</name>
</gene>
<dbReference type="Proteomes" id="UP001632038">
    <property type="component" value="Unassembled WGS sequence"/>
</dbReference>
<name>A0ABD3E3H6_9LAMI</name>
<evidence type="ECO:0000313" key="3">
    <source>
        <dbReference type="Proteomes" id="UP001632038"/>
    </source>
</evidence>
<organism evidence="2 3">
    <name type="scientific">Castilleja foliolosa</name>
    <dbReference type="NCBI Taxonomy" id="1961234"/>
    <lineage>
        <taxon>Eukaryota</taxon>
        <taxon>Viridiplantae</taxon>
        <taxon>Streptophyta</taxon>
        <taxon>Embryophyta</taxon>
        <taxon>Tracheophyta</taxon>
        <taxon>Spermatophyta</taxon>
        <taxon>Magnoliopsida</taxon>
        <taxon>eudicotyledons</taxon>
        <taxon>Gunneridae</taxon>
        <taxon>Pentapetalae</taxon>
        <taxon>asterids</taxon>
        <taxon>lamiids</taxon>
        <taxon>Lamiales</taxon>
        <taxon>Orobanchaceae</taxon>
        <taxon>Pedicularideae</taxon>
        <taxon>Castillejinae</taxon>
        <taxon>Castilleja</taxon>
    </lineage>
</organism>
<keyword evidence="3" id="KW-1185">Reference proteome</keyword>
<comment type="caution">
    <text evidence="2">The sequence shown here is derived from an EMBL/GenBank/DDBJ whole genome shotgun (WGS) entry which is preliminary data.</text>
</comment>
<protein>
    <submittedName>
        <fullName evidence="2">Uncharacterized protein</fullName>
    </submittedName>
</protein>